<comment type="caution">
    <text evidence="2">The sequence shown here is derived from an EMBL/GenBank/DDBJ whole genome shotgun (WGS) entry which is preliminary data.</text>
</comment>
<dbReference type="InterPro" id="IPR027417">
    <property type="entry name" value="P-loop_NTPase"/>
</dbReference>
<dbReference type="PROSITE" id="PS50901">
    <property type="entry name" value="FTSK"/>
    <property type="match status" value="1"/>
</dbReference>
<dbReference type="GO" id="GO:0003677">
    <property type="term" value="F:DNA binding"/>
    <property type="evidence" value="ECO:0007669"/>
    <property type="project" value="InterPro"/>
</dbReference>
<feature type="binding site" evidence="1">
    <location>
        <begin position="241"/>
        <end position="248"/>
    </location>
    <ligand>
        <name>ATP</name>
        <dbReference type="ChEBI" id="CHEBI:30616"/>
    </ligand>
</feature>
<protein>
    <submittedName>
        <fullName evidence="2">Cell division protein FtsK</fullName>
    </submittedName>
</protein>
<keyword evidence="2" id="KW-0131">Cell cycle</keyword>
<dbReference type="InterPro" id="IPR003593">
    <property type="entry name" value="AAA+_ATPase"/>
</dbReference>
<reference evidence="2" key="1">
    <citation type="journal article" date="2018" name="Genome Biol.">
        <title>SKESA: strategic k-mer extension for scrupulous assemblies.</title>
        <authorList>
            <person name="Souvorov A."/>
            <person name="Agarwala R."/>
            <person name="Lipman D.J."/>
        </authorList>
    </citation>
    <scope>NUCLEOTIDE SEQUENCE</scope>
    <source>
        <strain evidence="2">12-3042</strain>
    </source>
</reference>
<dbReference type="AlphaFoldDB" id="A0A6X1YZ86"/>
<gene>
    <name evidence="2" type="ORF">GEK10_05545</name>
</gene>
<name>A0A6X1YZ86_LISMN</name>
<organism evidence="2">
    <name type="scientific">Listeria monocytogenes</name>
    <dbReference type="NCBI Taxonomy" id="1639"/>
    <lineage>
        <taxon>Bacteria</taxon>
        <taxon>Bacillati</taxon>
        <taxon>Bacillota</taxon>
        <taxon>Bacilli</taxon>
        <taxon>Bacillales</taxon>
        <taxon>Listeriaceae</taxon>
        <taxon>Listeria</taxon>
    </lineage>
</organism>
<evidence type="ECO:0000256" key="1">
    <source>
        <dbReference type="PROSITE-ProRule" id="PRU00289"/>
    </source>
</evidence>
<dbReference type="Gene3D" id="3.40.50.300">
    <property type="entry name" value="P-loop containing nucleotide triphosphate hydrolases"/>
    <property type="match status" value="1"/>
</dbReference>
<proteinExistence type="predicted"/>
<dbReference type="SMART" id="SM00382">
    <property type="entry name" value="AAA"/>
    <property type="match status" value="1"/>
</dbReference>
<dbReference type="EMBL" id="DAABYL010000001">
    <property type="protein sequence ID" value="HAA3599091.1"/>
    <property type="molecule type" value="Genomic_DNA"/>
</dbReference>
<keyword evidence="1" id="KW-0547">Nucleotide-binding</keyword>
<keyword evidence="2" id="KW-0132">Cell division</keyword>
<dbReference type="SUPFAM" id="SSF52540">
    <property type="entry name" value="P-loop containing nucleoside triphosphate hydrolases"/>
    <property type="match status" value="1"/>
</dbReference>
<dbReference type="Pfam" id="PF01580">
    <property type="entry name" value="FtsK_SpoIIIE"/>
    <property type="match status" value="1"/>
</dbReference>
<dbReference type="GO" id="GO:0005524">
    <property type="term" value="F:ATP binding"/>
    <property type="evidence" value="ECO:0007669"/>
    <property type="project" value="UniProtKB-UniRule"/>
</dbReference>
<evidence type="ECO:0000313" key="2">
    <source>
        <dbReference type="EMBL" id="HAA3599091.1"/>
    </source>
</evidence>
<accession>A0A6X1YZ86</accession>
<dbReference type="InterPro" id="IPR002543">
    <property type="entry name" value="FtsK_dom"/>
</dbReference>
<keyword evidence="1" id="KW-0067">ATP-binding</keyword>
<dbReference type="RefSeq" id="WP_070782211.1">
    <property type="nucleotide sequence ID" value="NZ_JBALAY010000002.1"/>
</dbReference>
<sequence>MIEKFIEWFSRLPPLGGGLSKLTVDENQVQVAYKKRKLYILLTKIWVMITFLLLIVYNFKNVIPSFSSGRIIFDNQSLNRMLFMALVIIIVISLWEFLHSRYSPIEKWKLEKLLRRFSEESDLLRQHDNSFNQTKSVKWMYSATDGLVTIKLMAGGHVNAEMEKDITRRLHGYFVKETKRSWILEDRRIKDGLITMVFSHEKDERLIIDDISKIQKTNELNIQLTKRLSWTTRQPMGLIVGPTGSGKTSLLKGLIISFLASNYKNKIFTIDGKGAFLSVAMNRIGKVSTDAQTSLELTTELCQIMQQRYKEMNADVDSERDSTHAELFKQGSILLIADELLSLVVEMQAKDKILKPAERIYPQFYSNLMSLIVKGRQVSISVVVSGQMMPASILPTEARDSLGLRIALGRMSQQQAQEIFGVGLKDLPRADISNYGGLIWLDGLDWEAPKPFFSPYYDDEKLPFKETLSKLAEAEGGGLPQAECLS</sequence>
<reference evidence="2" key="2">
    <citation type="submission" date="2019-10" db="EMBL/GenBank/DDBJ databases">
        <authorList>
            <consortium name="NCBI Pathogen Detection Project"/>
        </authorList>
    </citation>
    <scope>NUCLEOTIDE SEQUENCE</scope>
    <source>
        <strain evidence="2">12-3042</strain>
    </source>
</reference>
<dbReference type="GO" id="GO:0051301">
    <property type="term" value="P:cell division"/>
    <property type="evidence" value="ECO:0007669"/>
    <property type="project" value="UniProtKB-KW"/>
</dbReference>